<dbReference type="AlphaFoldDB" id="A0A919V6I9"/>
<feature type="transmembrane region" description="Helical" evidence="1">
    <location>
        <begin position="96"/>
        <end position="115"/>
    </location>
</feature>
<feature type="transmembrane region" description="Helical" evidence="1">
    <location>
        <begin position="176"/>
        <end position="197"/>
    </location>
</feature>
<dbReference type="InterPro" id="IPR047928">
    <property type="entry name" value="Perm_prefix_1"/>
</dbReference>
<accession>A0A919V6I9</accession>
<feature type="transmembrane region" description="Helical" evidence="1">
    <location>
        <begin position="209"/>
        <end position="231"/>
    </location>
</feature>
<sequence length="241" mass="26102">MRLWFRRLRDGEARGRRLPVDHYVSELERVLRGPSRMRADLVREVRDGLTDMADALEDDGLVRPEAERAAVLEFGTVAEVAPGLQRELSFAQGRRTGWLLFVVVALQMAAAEIAWRNDPLAVGPSVRLSEGYLCLADLMDKSQYVILALGLAAVAAFGPAGRWLPAGTGMVRAGGLFAIVAVVFKSIIAIHLVALVPGMMAQPLTLGGAAYQAAVFFLPVCFVMASGWRCLRVGGARLRTA</sequence>
<dbReference type="EMBL" id="BOOW01000007">
    <property type="protein sequence ID" value="GII91037.1"/>
    <property type="molecule type" value="Genomic_DNA"/>
</dbReference>
<organism evidence="2 3">
    <name type="scientific">Sinosporangium siamense</name>
    <dbReference type="NCBI Taxonomy" id="1367973"/>
    <lineage>
        <taxon>Bacteria</taxon>
        <taxon>Bacillati</taxon>
        <taxon>Actinomycetota</taxon>
        <taxon>Actinomycetes</taxon>
        <taxon>Streptosporangiales</taxon>
        <taxon>Streptosporangiaceae</taxon>
        <taxon>Sinosporangium</taxon>
    </lineage>
</organism>
<gene>
    <name evidence="2" type="ORF">Ssi02_12680</name>
</gene>
<reference evidence="2" key="1">
    <citation type="submission" date="2021-01" db="EMBL/GenBank/DDBJ databases">
        <title>Whole genome shotgun sequence of Sinosporangium siamense NBRC 109515.</title>
        <authorList>
            <person name="Komaki H."/>
            <person name="Tamura T."/>
        </authorList>
    </citation>
    <scope>NUCLEOTIDE SEQUENCE</scope>
    <source>
        <strain evidence="2">NBRC 109515</strain>
    </source>
</reference>
<keyword evidence="3" id="KW-1185">Reference proteome</keyword>
<dbReference type="Proteomes" id="UP000606172">
    <property type="component" value="Unassembled WGS sequence"/>
</dbReference>
<feature type="transmembrane region" description="Helical" evidence="1">
    <location>
        <begin position="144"/>
        <end position="164"/>
    </location>
</feature>
<proteinExistence type="predicted"/>
<keyword evidence="1" id="KW-1133">Transmembrane helix</keyword>
<comment type="caution">
    <text evidence="2">The sequence shown here is derived from an EMBL/GenBank/DDBJ whole genome shotgun (WGS) entry which is preliminary data.</text>
</comment>
<dbReference type="RefSeq" id="WP_204021956.1">
    <property type="nucleotide sequence ID" value="NZ_BOOW01000007.1"/>
</dbReference>
<protein>
    <submittedName>
        <fullName evidence="2">Uncharacterized protein</fullName>
    </submittedName>
</protein>
<keyword evidence="1" id="KW-0812">Transmembrane</keyword>
<name>A0A919V6I9_9ACTN</name>
<evidence type="ECO:0000313" key="3">
    <source>
        <dbReference type="Proteomes" id="UP000606172"/>
    </source>
</evidence>
<keyword evidence="1" id="KW-0472">Membrane</keyword>
<evidence type="ECO:0000313" key="2">
    <source>
        <dbReference type="EMBL" id="GII91037.1"/>
    </source>
</evidence>
<evidence type="ECO:0000256" key="1">
    <source>
        <dbReference type="SAM" id="Phobius"/>
    </source>
</evidence>
<dbReference type="NCBIfam" id="NF038403">
    <property type="entry name" value="perm_prefix_1"/>
    <property type="match status" value="1"/>
</dbReference>